<proteinExistence type="predicted"/>
<evidence type="ECO:0000313" key="2">
    <source>
        <dbReference type="Proteomes" id="UP000295055"/>
    </source>
</evidence>
<comment type="caution">
    <text evidence="1">The sequence shown here is derived from an EMBL/GenBank/DDBJ whole genome shotgun (WGS) entry which is preliminary data.</text>
</comment>
<gene>
    <name evidence="1" type="ORF">EC835_101485</name>
</gene>
<reference evidence="1 2" key="1">
    <citation type="submission" date="2019-03" db="EMBL/GenBank/DDBJ databases">
        <title>Genomic analyses of the natural microbiome of Caenorhabditis elegans.</title>
        <authorList>
            <person name="Samuel B."/>
        </authorList>
    </citation>
    <scope>NUCLEOTIDE SEQUENCE [LARGE SCALE GENOMIC DNA]</scope>
    <source>
        <strain evidence="1 2">JUb102</strain>
    </source>
</reference>
<name>A0A4V2V4F2_9GAMM</name>
<organism evidence="1 2">
    <name type="scientific">Providencia alcalifaciens</name>
    <dbReference type="NCBI Taxonomy" id="126385"/>
    <lineage>
        <taxon>Bacteria</taxon>
        <taxon>Pseudomonadati</taxon>
        <taxon>Pseudomonadota</taxon>
        <taxon>Gammaproteobacteria</taxon>
        <taxon>Enterobacterales</taxon>
        <taxon>Morganellaceae</taxon>
        <taxon>Providencia</taxon>
    </lineage>
</organism>
<evidence type="ECO:0000313" key="1">
    <source>
        <dbReference type="EMBL" id="TCT38479.1"/>
    </source>
</evidence>
<sequence>MAFIEPTLNQQEAVLNRQRGILNQHTELERFSTGWHF</sequence>
<dbReference type="Proteomes" id="UP000295055">
    <property type="component" value="Unassembled WGS sequence"/>
</dbReference>
<accession>A0A4V2V4F2</accession>
<protein>
    <submittedName>
        <fullName evidence="1">Uncharacterized protein</fullName>
    </submittedName>
</protein>
<dbReference type="EMBL" id="SMAS01000001">
    <property type="protein sequence ID" value="TCT38479.1"/>
    <property type="molecule type" value="Genomic_DNA"/>
</dbReference>
<dbReference type="AlphaFoldDB" id="A0A4V2V4F2"/>